<proteinExistence type="predicted"/>
<keyword evidence="2" id="KW-0964">Secreted</keyword>
<accession>A0A0N4Z848</accession>
<organism evidence="4 5">
    <name type="scientific">Parastrongyloides trichosuri</name>
    <name type="common">Possum-specific nematode worm</name>
    <dbReference type="NCBI Taxonomy" id="131310"/>
    <lineage>
        <taxon>Eukaryota</taxon>
        <taxon>Metazoa</taxon>
        <taxon>Ecdysozoa</taxon>
        <taxon>Nematoda</taxon>
        <taxon>Chromadorea</taxon>
        <taxon>Rhabditida</taxon>
        <taxon>Tylenchina</taxon>
        <taxon>Panagrolaimomorpha</taxon>
        <taxon>Strongyloidoidea</taxon>
        <taxon>Strongyloididae</taxon>
        <taxon>Parastrongyloides</taxon>
    </lineage>
</organism>
<sequence length="1912" mass="211629">MNKKLLWLLFVGVPVLALSGFLVLLLILKGTSKDNSIINVSTSTPPSSIPNVTTITPKLSSLSTIYNNGTITTKIETSTVQQMTTKIETSTVQQMTTSKYVNNSTTTILTSSSMTPKTETTYTPTSTKLITPTIITTTNIPSKTTTEMGCSNGEINIVCENDIIFSLDASSDILNPTLFQKEIDAIQNTVIYGWSNFSQIALTWYNKNPYVYFTFGTISKIDQFIFDLTLVKQDNGSSISNLFKSLDILLNKEEKNANVSTFVFVSQVYGNDILDAMSYAPPIKESGTLNIIVIGDVVDINLISLLDPDTIFIWDLSENSSFLLANYINEIRGCKNVCSQSTIPVTTTTQSFKTTTILPSSITTTRNIISTSTTTKKETTLSTTSKYVSSTIPFTIASTANLPSTTTSLPCNNGYLKRVCDGKIIFTIDSTNDTLSDLLYSRQLELITSYIEPLWDDYKKIALSSYNALPTVDYSYGMIQNKDEFNDILFSIKQSSGSSLSKLLSSLNNIPEENEKISTIIFISELNDNEIELSQRFAKQLQEKGSLSFIILGNVVKIGELKKLDPVNVFKWDFTYSQGPDVASFINNSLICREECIKNGINHRKIKECQNNKVLVTLDTSNKTIPREIFKKMIKILRIHFLNENINFSNVGLTWYNEKLPIYFPFNSINTRKEFVHDLSLIKQGINMKLSKVLKNVLMNFNEKEMVNENVKTIIFVSDITPSDVLGSLSYIKQLKKYGDVNIIILGNIMRKIDLKILNVSKVFIWDFSYQSTNNLFGFLKSITHCDKEKDIISTTTTTTEVFTTDTTTTTQSPCTYGVSKKTCDSDVYITVDSTSDSLSIANFNKQITILQNNISNIFTDFRRISLTWYDDNPHLLYPISKIENQDKFNGYLSNIEQNNGSKLSKILNILNSMSIIGYRNISSFIYISEITFDEAVKSISYVEGMKSRGTVNFIALESIDRRLLDMVNPSNVYYWDFTDNDVNSLVQFYNDSMSCDIQCNPEPSTTTIGSSTNVVSTSSTTLIPTTTLSTTMVMPTTTTQCPGVITKNCNNNIIFAVDASNNLQTNETFMRQKSVIRNNLVTPSLNFSNVILSYYNQYALATRFNFFTNTDSFNQIIDSLIQSPGWKLSSLFEKLINVQRNNNNPIATFIFVSQADFGEINNSINDSAVLESFGTLNFILLGSNIDGKYFSPLNPSNIFEWDLSDNSIPLLVDFFYKAQSCEDVCVNGTTIIPTTSLPSIVTSTSVPLTSTQSSSIPTSSATSTSTIAPSTSTVVTSTTTPLPSSTSTVVSSTTTSLPSSTSTVVISTTTLLPSSTSTVVTSTSLSPVTTTQTIITSTTLCPGVITKDCNNNLIFVIDASSDLQQDINFKKQISVIENDLVPASTNYNNIAAAYFNSLVSVTGFNIFNNKNDFITYLNTIQQNQGWSLSLLFQNLKNINKINDKPISTFIFVSEENVNEINKSISDSTNVESLGSLNIILMGDALESKFFTPLNPSNIFTWDMSDGSIPLLSNFIIDSQVCVDICNAITTTPPGESTTTILSSTDSSTMLDTTEVQTTFSSTGSSTILDTTESQTTFGNTDSSETLYTTEAQTTFSGTGSSTILDTTESQTTFGNTDSSDILYTTEAQTTFSSTGSSTILDTTESQTTFDNTDSSDILYTTEAQTTFSSTESSTILDTTESQTTFGNTDSTITTSPQVPSISCSNNIYIALDGRKEVTDDLFTKETSIFMQIANYIDVTKNKASLDINYNFVMTNILFPIQPKDLLTLYDDTQDWDCVKGYISNDQQLFDANCKSTKLVPFTRTSPDDDLTLDNFLKEFSDELSAKVQNPTVKLSTSDYSTLILFTLTGSQQEIDDSGQYFDSIELYTKGKVHIFIVKLSSTDNYDYSRISANVFDFSSSDLINNIFNAIC</sequence>
<keyword evidence="3" id="KW-0472">Membrane</keyword>
<reference evidence="5" key="1">
    <citation type="submission" date="2017-02" db="UniProtKB">
        <authorList>
            <consortium name="WormBaseParasite"/>
        </authorList>
    </citation>
    <scope>IDENTIFICATION</scope>
</reference>
<comment type="subcellular location">
    <subcellularLocation>
        <location evidence="1">Secreted</location>
    </subcellularLocation>
</comment>
<dbReference type="PANTHER" id="PTHR47246">
    <property type="entry name" value="MUCIN-19"/>
    <property type="match status" value="1"/>
</dbReference>
<dbReference type="STRING" id="131310.A0A0N4Z848"/>
<evidence type="ECO:0000313" key="4">
    <source>
        <dbReference type="Proteomes" id="UP000038045"/>
    </source>
</evidence>
<feature type="transmembrane region" description="Helical" evidence="3">
    <location>
        <begin position="7"/>
        <end position="28"/>
    </location>
</feature>
<protein>
    <submittedName>
        <fullName evidence="5">VWFA domain-containing protein</fullName>
    </submittedName>
</protein>
<evidence type="ECO:0000256" key="3">
    <source>
        <dbReference type="SAM" id="Phobius"/>
    </source>
</evidence>
<keyword evidence="4" id="KW-1185">Reference proteome</keyword>
<evidence type="ECO:0000313" key="5">
    <source>
        <dbReference type="WBParaSite" id="PTRK_0000338800.1"/>
    </source>
</evidence>
<name>A0A0N4Z848_PARTI</name>
<dbReference type="WBParaSite" id="PTRK_0000338800.1">
    <property type="protein sequence ID" value="PTRK_0000338800.1"/>
    <property type="gene ID" value="PTRK_0000338800"/>
</dbReference>
<dbReference type="GO" id="GO:0005576">
    <property type="term" value="C:extracellular region"/>
    <property type="evidence" value="ECO:0007669"/>
    <property type="project" value="UniProtKB-SubCell"/>
</dbReference>
<evidence type="ECO:0000256" key="1">
    <source>
        <dbReference type="ARBA" id="ARBA00004613"/>
    </source>
</evidence>
<dbReference type="Proteomes" id="UP000038045">
    <property type="component" value="Unplaced"/>
</dbReference>
<keyword evidence="3" id="KW-0812">Transmembrane</keyword>
<dbReference type="InterPro" id="IPR036465">
    <property type="entry name" value="vWFA_dom_sf"/>
</dbReference>
<dbReference type="SUPFAM" id="SSF53300">
    <property type="entry name" value="vWA-like"/>
    <property type="match status" value="3"/>
</dbReference>
<keyword evidence="3" id="KW-1133">Transmembrane helix</keyword>
<dbReference type="PANTHER" id="PTHR47246:SF1">
    <property type="entry name" value="MUCIN-19"/>
    <property type="match status" value="1"/>
</dbReference>
<evidence type="ECO:0000256" key="2">
    <source>
        <dbReference type="ARBA" id="ARBA00022525"/>
    </source>
</evidence>